<dbReference type="AlphaFoldDB" id="A0A1J0VN31"/>
<dbReference type="SUPFAM" id="SSF53807">
    <property type="entry name" value="Helical backbone' metal receptor"/>
    <property type="match status" value="1"/>
</dbReference>
<evidence type="ECO:0000313" key="1">
    <source>
        <dbReference type="EMBL" id="APE33430.1"/>
    </source>
</evidence>
<accession>A0A1J0VN31</accession>
<dbReference type="RefSeq" id="WP_071926612.1">
    <property type="nucleotide sequence ID" value="NZ_CP018082.1"/>
</dbReference>
<gene>
    <name evidence="1" type="ORF">BOX37_05010</name>
</gene>
<dbReference type="KEGG" id="nsl:BOX37_05010"/>
<sequence length="100" mass="10950">MTSGDDLNLEFIAAQQPDLIIGGGPGWPGQQTIKNYDKLAAVAPTALVPSDLAKWPWRPSTCWPSVSRSDRAAPRHHDHPVRRNPAGGVITFRWVHECSA</sequence>
<evidence type="ECO:0000313" key="2">
    <source>
        <dbReference type="Proteomes" id="UP000183810"/>
    </source>
</evidence>
<organism evidence="1 2">
    <name type="scientific">Nocardia mangyaensis</name>
    <dbReference type="NCBI Taxonomy" id="2213200"/>
    <lineage>
        <taxon>Bacteria</taxon>
        <taxon>Bacillati</taxon>
        <taxon>Actinomycetota</taxon>
        <taxon>Actinomycetes</taxon>
        <taxon>Mycobacteriales</taxon>
        <taxon>Nocardiaceae</taxon>
        <taxon>Nocardia</taxon>
    </lineage>
</organism>
<keyword evidence="2" id="KW-1185">Reference proteome</keyword>
<reference evidence="1" key="1">
    <citation type="submission" date="2016-11" db="EMBL/GenBank/DDBJ databases">
        <authorList>
            <person name="Jaros S."/>
            <person name="Januszkiewicz K."/>
            <person name="Wedrychowicz H."/>
        </authorList>
    </citation>
    <scope>NUCLEOTIDE SEQUENCE [LARGE SCALE GENOMIC DNA]</scope>
    <source>
        <strain evidence="1">Y48</strain>
    </source>
</reference>
<proteinExistence type="predicted"/>
<dbReference type="Proteomes" id="UP000183810">
    <property type="component" value="Chromosome"/>
</dbReference>
<dbReference type="Gene3D" id="3.40.50.1980">
    <property type="entry name" value="Nitrogenase molybdenum iron protein domain"/>
    <property type="match status" value="1"/>
</dbReference>
<protein>
    <submittedName>
        <fullName evidence="1">Uncharacterized protein</fullName>
    </submittedName>
</protein>
<name>A0A1J0VN31_9NOCA</name>
<dbReference type="EMBL" id="CP018082">
    <property type="protein sequence ID" value="APE33430.1"/>
    <property type="molecule type" value="Genomic_DNA"/>
</dbReference>